<dbReference type="PROSITE" id="PS51186">
    <property type="entry name" value="GNAT"/>
    <property type="match status" value="1"/>
</dbReference>
<reference evidence="2" key="1">
    <citation type="submission" date="2019-08" db="EMBL/GenBank/DDBJ databases">
        <authorList>
            <person name="Kucharzyk K."/>
            <person name="Murdoch R.W."/>
            <person name="Higgins S."/>
            <person name="Loffler F."/>
        </authorList>
    </citation>
    <scope>NUCLEOTIDE SEQUENCE</scope>
</reference>
<proteinExistence type="predicted"/>
<comment type="caution">
    <text evidence="2">The sequence shown here is derived from an EMBL/GenBank/DDBJ whole genome shotgun (WGS) entry which is preliminary data.</text>
</comment>
<organism evidence="2">
    <name type="scientific">bioreactor metagenome</name>
    <dbReference type="NCBI Taxonomy" id="1076179"/>
    <lineage>
        <taxon>unclassified sequences</taxon>
        <taxon>metagenomes</taxon>
        <taxon>ecological metagenomes</taxon>
    </lineage>
</organism>
<feature type="domain" description="N-acetyltransferase" evidence="1">
    <location>
        <begin position="1"/>
        <end position="140"/>
    </location>
</feature>
<dbReference type="SUPFAM" id="SSF55729">
    <property type="entry name" value="Acyl-CoA N-acyltransferases (Nat)"/>
    <property type="match status" value="1"/>
</dbReference>
<dbReference type="AlphaFoldDB" id="A0A645I5W8"/>
<accession>A0A645I5W8</accession>
<dbReference type="PANTHER" id="PTHR43415">
    <property type="entry name" value="SPERMIDINE N(1)-ACETYLTRANSFERASE"/>
    <property type="match status" value="1"/>
</dbReference>
<dbReference type="InterPro" id="IPR000182">
    <property type="entry name" value="GNAT_dom"/>
</dbReference>
<sequence>MNDENILLNLFTQITFPTNAEKEEAWIDSFSPDSLCEYILAVQRNDTGKVIGGIEINNLDLKNSNCIIAIYMHPEYLGRGIGTQAINLLLDLLFDRFSLNKIKLNVFDFNERAIKSYKKAGFVKEGVLRQELFTMNKYHDIIMMSILKQEWNQHGTKN</sequence>
<gene>
    <name evidence="2" type="ORF">SDC9_193871</name>
</gene>
<dbReference type="PANTHER" id="PTHR43415:SF3">
    <property type="entry name" value="GNAT-FAMILY ACETYLTRANSFERASE"/>
    <property type="match status" value="1"/>
</dbReference>
<dbReference type="InterPro" id="IPR016181">
    <property type="entry name" value="Acyl_CoA_acyltransferase"/>
</dbReference>
<evidence type="ECO:0000259" key="1">
    <source>
        <dbReference type="PROSITE" id="PS51186"/>
    </source>
</evidence>
<dbReference type="GO" id="GO:0016747">
    <property type="term" value="F:acyltransferase activity, transferring groups other than amino-acyl groups"/>
    <property type="evidence" value="ECO:0007669"/>
    <property type="project" value="InterPro"/>
</dbReference>
<dbReference type="Pfam" id="PF00583">
    <property type="entry name" value="Acetyltransf_1"/>
    <property type="match status" value="1"/>
</dbReference>
<dbReference type="EMBL" id="VSSQ01106836">
    <property type="protein sequence ID" value="MPN46286.1"/>
    <property type="molecule type" value="Genomic_DNA"/>
</dbReference>
<dbReference type="CDD" id="cd04301">
    <property type="entry name" value="NAT_SF"/>
    <property type="match status" value="1"/>
</dbReference>
<protein>
    <recommendedName>
        <fullName evidence="1">N-acetyltransferase domain-containing protein</fullName>
    </recommendedName>
</protein>
<dbReference type="Gene3D" id="3.40.630.30">
    <property type="match status" value="1"/>
</dbReference>
<evidence type="ECO:0000313" key="2">
    <source>
        <dbReference type="EMBL" id="MPN46286.1"/>
    </source>
</evidence>
<name>A0A645I5W8_9ZZZZ</name>